<keyword evidence="4" id="KW-0472">Membrane</keyword>
<evidence type="ECO:0000313" key="7">
    <source>
        <dbReference type="Proteomes" id="UP000310353"/>
    </source>
</evidence>
<keyword evidence="7" id="KW-1185">Reference proteome</keyword>
<reference evidence="6 7" key="1">
    <citation type="submission" date="2018-05" db="EMBL/GenBank/DDBJ databases">
        <title>Novel Campyloabacter and Helicobacter Species and Strains.</title>
        <authorList>
            <person name="Mannion A.J."/>
            <person name="Shen Z."/>
            <person name="Fox J.G."/>
        </authorList>
    </citation>
    <scope>NUCLEOTIDE SEQUENCE [LARGE SCALE GENOMIC DNA]</scope>
    <source>
        <strain evidence="7">MIT17-670</strain>
    </source>
</reference>
<comment type="caution">
    <text evidence="6">The sequence shown here is derived from an EMBL/GenBank/DDBJ whole genome shotgun (WGS) entry which is preliminary data.</text>
</comment>
<accession>A0A4U7BRT6</accession>
<keyword evidence="4" id="KW-1133">Transmembrane helix</keyword>
<dbReference type="PANTHER" id="PTHR32089:SF112">
    <property type="entry name" value="LYSOZYME-LIKE PROTEIN-RELATED"/>
    <property type="match status" value="1"/>
</dbReference>
<keyword evidence="4" id="KW-0812">Transmembrane</keyword>
<evidence type="ECO:0000259" key="5">
    <source>
        <dbReference type="PROSITE" id="PS50111"/>
    </source>
</evidence>
<dbReference type="GO" id="GO:0004888">
    <property type="term" value="F:transmembrane signaling receptor activity"/>
    <property type="evidence" value="ECO:0007669"/>
    <property type="project" value="InterPro"/>
</dbReference>
<name>A0A4U7BRT6_9BACT</name>
<dbReference type="AlphaFoldDB" id="A0A4U7BRT6"/>
<proteinExistence type="inferred from homology"/>
<dbReference type="GO" id="GO:0016020">
    <property type="term" value="C:membrane"/>
    <property type="evidence" value="ECO:0007669"/>
    <property type="project" value="InterPro"/>
</dbReference>
<dbReference type="Proteomes" id="UP000310353">
    <property type="component" value="Unassembled WGS sequence"/>
</dbReference>
<evidence type="ECO:0000256" key="2">
    <source>
        <dbReference type="ARBA" id="ARBA00029447"/>
    </source>
</evidence>
<dbReference type="OrthoDB" id="1808874at2"/>
<feature type="transmembrane region" description="Helical" evidence="4">
    <location>
        <begin position="20"/>
        <end position="43"/>
    </location>
</feature>
<dbReference type="PANTHER" id="PTHR32089">
    <property type="entry name" value="METHYL-ACCEPTING CHEMOTAXIS PROTEIN MCPB"/>
    <property type="match status" value="1"/>
</dbReference>
<evidence type="ECO:0000313" key="6">
    <source>
        <dbReference type="EMBL" id="TKX31434.1"/>
    </source>
</evidence>
<dbReference type="PROSITE" id="PS50111">
    <property type="entry name" value="CHEMOTAXIS_TRANSDUC_2"/>
    <property type="match status" value="1"/>
</dbReference>
<evidence type="ECO:0000256" key="3">
    <source>
        <dbReference type="PROSITE-ProRule" id="PRU00284"/>
    </source>
</evidence>
<dbReference type="GO" id="GO:0007165">
    <property type="term" value="P:signal transduction"/>
    <property type="evidence" value="ECO:0007669"/>
    <property type="project" value="UniProtKB-KW"/>
</dbReference>
<sequence>MNNGLFLTIFLSVLGFLGSFFIHVYIGVAIFSLIIALSIYLYIHLKDEQIMIDKLYNLCKELKEGNFDNRIVYVNTKSKKFAEIADNLNNTIDNLEAYLREINTSISCSQHREFYRKALPEGLRGIFAHNIEFINKALSNIENTAKSTFKNALSRTLMDLSLGNQNKDMSQISTSLNQDIGVMRGVHEAVNSITRTATENGNEVDSLQNSMVSLMEVVNSSKETVQTFVTNSQSITSVVEVIRDIADQTNLLALNAAIEAARAGEHGRGFAVVADEVRKLAERTQRSTSEISIAIQTMQQDFVNIQNDSEQVFDIVSQSEERIHKFSEAFKGLEENSSMLGKDFAELANRLILSAIKIDHILYKSNIYLNLNGAQEFNLSSTDPISNLCLDEKVKEEIGKFISDSELDSAKEIIRDNAQNAIKESAAEHIDQKIYDLIVNDISALEQKSSEILDKLKI</sequence>
<dbReference type="InterPro" id="IPR004090">
    <property type="entry name" value="Chemotax_Me-accpt_rcpt"/>
</dbReference>
<evidence type="ECO:0000256" key="4">
    <source>
        <dbReference type="SAM" id="Phobius"/>
    </source>
</evidence>
<keyword evidence="1 3" id="KW-0807">Transducer</keyword>
<organism evidence="6 7">
    <name type="scientific">Campylobacter aviculae</name>
    <dbReference type="NCBI Taxonomy" id="2510190"/>
    <lineage>
        <taxon>Bacteria</taxon>
        <taxon>Pseudomonadati</taxon>
        <taxon>Campylobacterota</taxon>
        <taxon>Epsilonproteobacteria</taxon>
        <taxon>Campylobacterales</taxon>
        <taxon>Campylobacteraceae</taxon>
        <taxon>Campylobacter</taxon>
    </lineage>
</organism>
<dbReference type="SUPFAM" id="SSF58104">
    <property type="entry name" value="Methyl-accepting chemotaxis protein (MCP) signaling domain"/>
    <property type="match status" value="1"/>
</dbReference>
<protein>
    <recommendedName>
        <fullName evidence="5">Methyl-accepting transducer domain-containing protein</fullName>
    </recommendedName>
</protein>
<evidence type="ECO:0000256" key="1">
    <source>
        <dbReference type="ARBA" id="ARBA00023224"/>
    </source>
</evidence>
<dbReference type="SMART" id="SM00283">
    <property type="entry name" value="MA"/>
    <property type="match status" value="1"/>
</dbReference>
<dbReference type="PRINTS" id="PR00260">
    <property type="entry name" value="CHEMTRNSDUCR"/>
</dbReference>
<dbReference type="EMBL" id="NXMA01000010">
    <property type="protein sequence ID" value="TKX31434.1"/>
    <property type="molecule type" value="Genomic_DNA"/>
</dbReference>
<dbReference type="GO" id="GO:0006935">
    <property type="term" value="P:chemotaxis"/>
    <property type="evidence" value="ECO:0007669"/>
    <property type="project" value="InterPro"/>
</dbReference>
<comment type="similarity">
    <text evidence="2">Belongs to the methyl-accepting chemotaxis (MCP) protein family.</text>
</comment>
<gene>
    <name evidence="6" type="ORF">CQA76_06345</name>
</gene>
<feature type="domain" description="Methyl-accepting transducer" evidence="5">
    <location>
        <begin position="169"/>
        <end position="348"/>
    </location>
</feature>
<dbReference type="Gene3D" id="1.10.287.950">
    <property type="entry name" value="Methyl-accepting chemotaxis protein"/>
    <property type="match status" value="1"/>
</dbReference>
<dbReference type="Pfam" id="PF00015">
    <property type="entry name" value="MCPsignal"/>
    <property type="match status" value="1"/>
</dbReference>
<dbReference type="InterPro" id="IPR004089">
    <property type="entry name" value="MCPsignal_dom"/>
</dbReference>